<evidence type="ECO:0000256" key="4">
    <source>
        <dbReference type="ARBA" id="ARBA00022827"/>
    </source>
</evidence>
<dbReference type="Pfam" id="PF07992">
    <property type="entry name" value="Pyr_redox_2"/>
    <property type="match status" value="1"/>
</dbReference>
<evidence type="ECO:0000259" key="6">
    <source>
        <dbReference type="Pfam" id="PF07992"/>
    </source>
</evidence>
<gene>
    <name evidence="7" type="ORF">C41B8_01445</name>
</gene>
<dbReference type="STRING" id="1304275.C41B8_01445"/>
<dbReference type="PANTHER" id="PTHR42913">
    <property type="entry name" value="APOPTOSIS-INDUCING FACTOR 1"/>
    <property type="match status" value="1"/>
</dbReference>
<dbReference type="InterPro" id="IPR036188">
    <property type="entry name" value="FAD/NAD-bd_sf"/>
</dbReference>
<comment type="cofactor">
    <cofactor evidence="1">
        <name>FAD</name>
        <dbReference type="ChEBI" id="CHEBI:57692"/>
    </cofactor>
</comment>
<evidence type="ECO:0000313" key="8">
    <source>
        <dbReference type="Proteomes" id="UP000028302"/>
    </source>
</evidence>
<dbReference type="Gene3D" id="3.50.50.100">
    <property type="match status" value="1"/>
</dbReference>
<keyword evidence="5" id="KW-0560">Oxidoreductase</keyword>
<sequence>MVIAGGGAGGLELAVRLAGQPGIGVFLVDQSPTHIWKPRLHEMAAGARRGMVDEMEYAGLAERWGFVFVQGSLRDIAPDARRIELDAMEDGEGHRVVGERELEYDVLVLAIGGVTPDLGVDGVTEHAFMLDRAEDAEALFSRLSLAALDATVGECRDAMDTVIVGTGLTGVELAAYLATDAQPAALAPRDARPRLRVTLVEAVDEFMPSMGETERRAVRERLEDVGVTIRTGCQISRVAADHVETDEGTRLDSRLTVWATGRVGPPIVDEIDALQANDKRQWRVRKTLQSVDRRDIFALGDCAAVEGSEAPPTAQAASEQANHLARELPRYCAGQAPRAFEYRHKGTLMSLGAAGAVGRLRSGLGHDLQIRGRVAAAAYRGLERQHEMVVLGRVRGSARMFKELFSPQRGPRVKVH</sequence>
<evidence type="ECO:0000256" key="2">
    <source>
        <dbReference type="ARBA" id="ARBA00005272"/>
    </source>
</evidence>
<protein>
    <submittedName>
        <fullName evidence="7">FAD-dependent pyridine nucleotide-disulfide oxidoreductase</fullName>
    </submittedName>
</protein>
<accession>A0A084IRN8</accession>
<evidence type="ECO:0000256" key="3">
    <source>
        <dbReference type="ARBA" id="ARBA00022630"/>
    </source>
</evidence>
<feature type="domain" description="FAD/NAD(P)-binding" evidence="6">
    <location>
        <begin position="2"/>
        <end position="321"/>
    </location>
</feature>
<dbReference type="eggNOG" id="COG1252">
    <property type="taxonomic scope" value="Bacteria"/>
</dbReference>
<dbReference type="InterPro" id="IPR051169">
    <property type="entry name" value="NADH-Q_oxidoreductase"/>
</dbReference>
<dbReference type="GO" id="GO:0019646">
    <property type="term" value="P:aerobic electron transport chain"/>
    <property type="evidence" value="ECO:0007669"/>
    <property type="project" value="TreeGrafter"/>
</dbReference>
<dbReference type="InterPro" id="IPR023753">
    <property type="entry name" value="FAD/NAD-binding_dom"/>
</dbReference>
<comment type="caution">
    <text evidence="7">The sequence shown here is derived from an EMBL/GenBank/DDBJ whole genome shotgun (WGS) entry which is preliminary data.</text>
</comment>
<comment type="similarity">
    <text evidence="2">Belongs to the NADH dehydrogenase family.</text>
</comment>
<evidence type="ECO:0000256" key="5">
    <source>
        <dbReference type="ARBA" id="ARBA00023002"/>
    </source>
</evidence>
<dbReference type="PRINTS" id="PR00368">
    <property type="entry name" value="FADPNR"/>
</dbReference>
<dbReference type="PATRIC" id="fig|1304275.5.peg.293"/>
<reference evidence="7 8" key="1">
    <citation type="submission" date="2013-03" db="EMBL/GenBank/DDBJ databases">
        <title>Salinisphaera hydrothermalis C41B8 Genome Sequencing.</title>
        <authorList>
            <person name="Li C."/>
            <person name="Lai Q."/>
            <person name="Shao Z."/>
        </authorList>
    </citation>
    <scope>NUCLEOTIDE SEQUENCE [LARGE SCALE GENOMIC DNA]</scope>
    <source>
        <strain evidence="7 8">C41B8</strain>
    </source>
</reference>
<name>A0A084IRN8_SALHC</name>
<dbReference type="EMBL" id="APNK01000001">
    <property type="protein sequence ID" value="KEZ79372.1"/>
    <property type="molecule type" value="Genomic_DNA"/>
</dbReference>
<keyword evidence="8" id="KW-1185">Reference proteome</keyword>
<evidence type="ECO:0000313" key="7">
    <source>
        <dbReference type="EMBL" id="KEZ79372.1"/>
    </source>
</evidence>
<dbReference type="SUPFAM" id="SSF51905">
    <property type="entry name" value="FAD/NAD(P)-binding domain"/>
    <property type="match status" value="1"/>
</dbReference>
<dbReference type="PANTHER" id="PTHR42913:SF3">
    <property type="entry name" value="64 KDA MITOCHONDRIAL NADH DEHYDROGENASE (EUROFUNG)"/>
    <property type="match status" value="1"/>
</dbReference>
<keyword evidence="3" id="KW-0285">Flavoprotein</keyword>
<dbReference type="GO" id="GO:0003955">
    <property type="term" value="F:NAD(P)H dehydrogenase (quinone) activity"/>
    <property type="evidence" value="ECO:0007669"/>
    <property type="project" value="TreeGrafter"/>
</dbReference>
<evidence type="ECO:0000256" key="1">
    <source>
        <dbReference type="ARBA" id="ARBA00001974"/>
    </source>
</evidence>
<proteinExistence type="inferred from homology"/>
<dbReference type="AlphaFoldDB" id="A0A084IRN8"/>
<keyword evidence="4" id="KW-0274">FAD</keyword>
<dbReference type="Proteomes" id="UP000028302">
    <property type="component" value="Unassembled WGS sequence"/>
</dbReference>
<organism evidence="7 8">
    <name type="scientific">Salinisphaera hydrothermalis (strain C41B8)</name>
    <dbReference type="NCBI Taxonomy" id="1304275"/>
    <lineage>
        <taxon>Bacteria</taxon>
        <taxon>Pseudomonadati</taxon>
        <taxon>Pseudomonadota</taxon>
        <taxon>Gammaproteobacteria</taxon>
        <taxon>Salinisphaerales</taxon>
        <taxon>Salinisphaeraceae</taxon>
        <taxon>Salinisphaera</taxon>
    </lineage>
</organism>